<proteinExistence type="predicted"/>
<protein>
    <submittedName>
        <fullName evidence="1">Uncharacterized protein</fullName>
    </submittedName>
</protein>
<reference evidence="1" key="1">
    <citation type="submission" date="2022-10" db="EMBL/GenBank/DDBJ databases">
        <authorList>
            <person name="Chen Y."/>
            <person name="Dougan E. K."/>
            <person name="Chan C."/>
            <person name="Rhodes N."/>
            <person name="Thang M."/>
        </authorList>
    </citation>
    <scope>NUCLEOTIDE SEQUENCE</scope>
</reference>
<dbReference type="EMBL" id="CAMXCT010005208">
    <property type="protein sequence ID" value="CAI4011684.1"/>
    <property type="molecule type" value="Genomic_DNA"/>
</dbReference>
<name>A0A9P1GIN6_9DINO</name>
<dbReference type="AlphaFoldDB" id="A0A9P1GIN6"/>
<evidence type="ECO:0000313" key="1">
    <source>
        <dbReference type="EMBL" id="CAI4011684.1"/>
    </source>
</evidence>
<evidence type="ECO:0000313" key="2">
    <source>
        <dbReference type="EMBL" id="CAL1165059.1"/>
    </source>
</evidence>
<sequence length="83" mass="9631">EDMNSNQEEVSDPEEWAETHYGNLDVNNYERMVAFSRANQFRPRSALESLRMRHNIAEVDGNREEAINYARAMSEIEALIDIA</sequence>
<dbReference type="EMBL" id="CAMXCT030005208">
    <property type="protein sequence ID" value="CAL4798996.1"/>
    <property type="molecule type" value="Genomic_DNA"/>
</dbReference>
<dbReference type="Proteomes" id="UP001152797">
    <property type="component" value="Unassembled WGS sequence"/>
</dbReference>
<gene>
    <name evidence="1" type="ORF">C1SCF055_LOCUS36822</name>
</gene>
<comment type="caution">
    <text evidence="1">The sequence shown here is derived from an EMBL/GenBank/DDBJ whole genome shotgun (WGS) entry which is preliminary data.</text>
</comment>
<accession>A0A9P1GIN6</accession>
<evidence type="ECO:0000313" key="3">
    <source>
        <dbReference type="Proteomes" id="UP001152797"/>
    </source>
</evidence>
<feature type="non-terminal residue" evidence="1">
    <location>
        <position position="1"/>
    </location>
</feature>
<organism evidence="1">
    <name type="scientific">Cladocopium goreaui</name>
    <dbReference type="NCBI Taxonomy" id="2562237"/>
    <lineage>
        <taxon>Eukaryota</taxon>
        <taxon>Sar</taxon>
        <taxon>Alveolata</taxon>
        <taxon>Dinophyceae</taxon>
        <taxon>Suessiales</taxon>
        <taxon>Symbiodiniaceae</taxon>
        <taxon>Cladocopium</taxon>
    </lineage>
</organism>
<reference evidence="2" key="2">
    <citation type="submission" date="2024-04" db="EMBL/GenBank/DDBJ databases">
        <authorList>
            <person name="Chen Y."/>
            <person name="Shah S."/>
            <person name="Dougan E. K."/>
            <person name="Thang M."/>
            <person name="Chan C."/>
        </authorList>
    </citation>
    <scope>NUCLEOTIDE SEQUENCE [LARGE SCALE GENOMIC DNA]</scope>
</reference>
<keyword evidence="3" id="KW-1185">Reference proteome</keyword>
<dbReference type="EMBL" id="CAMXCT020005208">
    <property type="protein sequence ID" value="CAL1165059.1"/>
    <property type="molecule type" value="Genomic_DNA"/>
</dbReference>